<proteinExistence type="predicted"/>
<organism evidence="2 3">
    <name type="scientific">Cystoisospora suis</name>
    <dbReference type="NCBI Taxonomy" id="483139"/>
    <lineage>
        <taxon>Eukaryota</taxon>
        <taxon>Sar</taxon>
        <taxon>Alveolata</taxon>
        <taxon>Apicomplexa</taxon>
        <taxon>Conoidasida</taxon>
        <taxon>Coccidia</taxon>
        <taxon>Eucoccidiorida</taxon>
        <taxon>Eimeriorina</taxon>
        <taxon>Sarcocystidae</taxon>
        <taxon>Cystoisospora</taxon>
    </lineage>
</organism>
<dbReference type="RefSeq" id="XP_067926064.1">
    <property type="nucleotide sequence ID" value="XM_068061968.1"/>
</dbReference>
<evidence type="ECO:0000313" key="3">
    <source>
        <dbReference type="Proteomes" id="UP000221165"/>
    </source>
</evidence>
<feature type="non-terminal residue" evidence="2">
    <location>
        <position position="1"/>
    </location>
</feature>
<sequence length="140" mass="15526">ERLRRPRNPSSPADRPRIPIPEKSILQFPPCGRSKQQSKRLARQSGPLLARASGLNSRQPSFLSHSCTLLLLPHSVLSESPMEKLGSASLLVGWVPELGVYGQCSNRTFPGAHQDAVWDRRPLVACPVVSPMTPRRINQF</sequence>
<feature type="region of interest" description="Disordered" evidence="1">
    <location>
        <begin position="1"/>
        <end position="45"/>
    </location>
</feature>
<comment type="caution">
    <text evidence="2">The sequence shown here is derived from an EMBL/GenBank/DDBJ whole genome shotgun (WGS) entry which is preliminary data.</text>
</comment>
<dbReference type="AlphaFoldDB" id="A0A2C6KK19"/>
<dbReference type="EMBL" id="MIGC01000705">
    <property type="protein sequence ID" value="PHJ24391.1"/>
    <property type="molecule type" value="Genomic_DNA"/>
</dbReference>
<keyword evidence="3" id="KW-1185">Reference proteome</keyword>
<name>A0A2C6KK19_9APIC</name>
<protein>
    <submittedName>
        <fullName evidence="2">Uncharacterized protein</fullName>
    </submittedName>
</protein>
<evidence type="ECO:0000256" key="1">
    <source>
        <dbReference type="SAM" id="MobiDB-lite"/>
    </source>
</evidence>
<gene>
    <name evidence="2" type="ORF">CSUI_001763</name>
</gene>
<accession>A0A2C6KK19</accession>
<dbReference type="GeneID" id="94425179"/>
<evidence type="ECO:0000313" key="2">
    <source>
        <dbReference type="EMBL" id="PHJ24391.1"/>
    </source>
</evidence>
<dbReference type="Proteomes" id="UP000221165">
    <property type="component" value="Unassembled WGS sequence"/>
</dbReference>
<reference evidence="2 3" key="1">
    <citation type="journal article" date="2017" name="Int. J. Parasitol.">
        <title>The genome of the protozoan parasite Cystoisospora suis and a reverse vaccinology approach to identify vaccine candidates.</title>
        <authorList>
            <person name="Palmieri N."/>
            <person name="Shrestha A."/>
            <person name="Ruttkowski B."/>
            <person name="Beck T."/>
            <person name="Vogl C."/>
            <person name="Tomley F."/>
            <person name="Blake D.P."/>
            <person name="Joachim A."/>
        </authorList>
    </citation>
    <scope>NUCLEOTIDE SEQUENCE [LARGE SCALE GENOMIC DNA]</scope>
    <source>
        <strain evidence="2 3">Wien I</strain>
    </source>
</reference>
<dbReference type="VEuPathDB" id="ToxoDB:CSUI_001763"/>